<sequence>MGKQETDVYEKKPRINKNRVEHIRKRYEQFRHFFRHPNDEVILRKSYQWISKRVIGCLWGAVDGFTTGMTLGGKWATQGGWLFGGITQLVGVTVIPFYGMLPAMVMGAITNKEEVTLVMSDYRYSIGSTLGREVAKPDIKIFPSYEPPAYIKQGDVSIREVFGEPNPKHADMLV</sequence>
<dbReference type="Pfam" id="PF19180">
    <property type="entry name" value="DUF5862"/>
    <property type="match status" value="1"/>
</dbReference>
<dbReference type="EMBL" id="CU469068">
    <property type="protein sequence ID" value="CCA61409.1"/>
    <property type="molecule type" value="Genomic_DNA"/>
</dbReference>
<name>F2NYY1_9VIRU</name>
<protein>
    <submittedName>
        <fullName evidence="2">Complete DpAV4 genome</fullName>
    </submittedName>
</protein>
<dbReference type="GeneID" id="26683597"/>
<dbReference type="RefSeq" id="YP_009640040.1">
    <property type="nucleotide sequence ID" value="NC_011335.1"/>
</dbReference>
<organism evidence="2 3">
    <name type="scientific">Diadromus pulchellus ascovirus 4a</name>
    <dbReference type="NCBI Taxonomy" id="158683"/>
    <lineage>
        <taxon>Viruses</taxon>
        <taxon>Varidnaviria</taxon>
        <taxon>Bamfordvirae</taxon>
        <taxon>Nucleocytoviricota</taxon>
        <taxon>Megaviricetes</taxon>
        <taxon>Pimascovirales</taxon>
        <taxon>Pimascovirales incertae sedis</taxon>
        <taxon>Ascoviridae</taxon>
        <taxon>Toursvirus</taxon>
        <taxon>Toursvirus dptv1a</taxon>
    </lineage>
</organism>
<dbReference type="KEGG" id="vg:26683597"/>
<evidence type="ECO:0000313" key="2">
    <source>
        <dbReference type="EMBL" id="CCA61409.1"/>
    </source>
</evidence>
<dbReference type="InterPro" id="IPR043847">
    <property type="entry name" value="DUF5862"/>
</dbReference>
<dbReference type="OrthoDB" id="38549at10239"/>
<proteinExistence type="predicted"/>
<feature type="domain" description="DUF5862" evidence="1">
    <location>
        <begin position="56"/>
        <end position="123"/>
    </location>
</feature>
<reference evidence="2 3" key="1">
    <citation type="journal article" date="2009" name="PLoS ONE">
        <title>Symbiotic virus at the evolutionary intersection of three types of large DNA viruses; iridoviruses, ascoviruses, and ichnoviruses.</title>
        <authorList>
            <person name="Bigot Y."/>
            <person name="Renault S."/>
            <person name="Nicolas J."/>
            <person name="Moundras C."/>
            <person name="Demattei M.V."/>
            <person name="Samain S."/>
            <person name="Bideshi D.K."/>
            <person name="Federici B.A."/>
        </authorList>
    </citation>
    <scope>NUCLEOTIDE SEQUENCE [LARGE SCALE GENOMIC DNA]</scope>
</reference>
<dbReference type="Proteomes" id="UP000203898">
    <property type="component" value="Segment"/>
</dbReference>
<evidence type="ECO:0000313" key="3">
    <source>
        <dbReference type="Proteomes" id="UP000203898"/>
    </source>
</evidence>
<accession>F2NYY1</accession>
<keyword evidence="3" id="KW-1185">Reference proteome</keyword>
<evidence type="ECO:0000259" key="1">
    <source>
        <dbReference type="Pfam" id="PF19180"/>
    </source>
</evidence>